<evidence type="ECO:0008006" key="3">
    <source>
        <dbReference type="Google" id="ProtNLM"/>
    </source>
</evidence>
<evidence type="ECO:0000313" key="2">
    <source>
        <dbReference type="Proteomes" id="UP000075680"/>
    </source>
</evidence>
<evidence type="ECO:0000313" key="1">
    <source>
        <dbReference type="EMBL" id="KXZ65960.1"/>
    </source>
</evidence>
<protein>
    <recommendedName>
        <fullName evidence="3">DUF3168 domain-containing protein</fullName>
    </recommendedName>
</protein>
<organism evidence="1 2">
    <name type="scientific">Acinetobacter venetianus</name>
    <dbReference type="NCBI Taxonomy" id="52133"/>
    <lineage>
        <taxon>Bacteria</taxon>
        <taxon>Pseudomonadati</taxon>
        <taxon>Pseudomonadota</taxon>
        <taxon>Gammaproteobacteria</taxon>
        <taxon>Moraxellales</taxon>
        <taxon>Moraxellaceae</taxon>
        <taxon>Acinetobacter</taxon>
    </lineage>
</organism>
<sequence length="119" mass="13501">MAISPIYKTLQQDPILLTLLGDRIFPNKAPLGTNTPYLVWQGLGSDPANNLDCSSKSENSSVQFVVWHKDIRKAEEIRLAASKVLEAAGFYYLGEHPDNEDEEAKLHGRGWDMNWWSQR</sequence>
<dbReference type="PATRIC" id="fig|52133.18.peg.2762"/>
<reference evidence="1 2" key="1">
    <citation type="journal article" date="2016" name="Sci. Rep.">
        <title>Genomic and phenotypic characterization of the species Acinetobacter venetianus.</title>
        <authorList>
            <person name="Fondi M."/>
            <person name="Maida I."/>
            <person name="Perrin E."/>
            <person name="Orlandini V."/>
            <person name="La Torre L."/>
            <person name="Bosi E."/>
            <person name="Negroni A."/>
            <person name="Zanaroli G."/>
            <person name="Fava F."/>
            <person name="Decorosi F."/>
            <person name="Giovannetti L."/>
            <person name="Viti C."/>
            <person name="Vaneechoutte M."/>
            <person name="Dijkshoorn L."/>
            <person name="Fani R."/>
        </authorList>
    </citation>
    <scope>NUCLEOTIDE SEQUENCE [LARGE SCALE GENOMIC DNA]</scope>
    <source>
        <strain evidence="1 2">LUH5627</strain>
    </source>
</reference>
<name>A0A150HLD4_9GAMM</name>
<proteinExistence type="predicted"/>
<comment type="caution">
    <text evidence="1">The sequence shown here is derived from an EMBL/GenBank/DDBJ whole genome shotgun (WGS) entry which is preliminary data.</text>
</comment>
<accession>A0A150HLD4</accession>
<dbReference type="InterPro" id="IPR021508">
    <property type="entry name" value="Gp17-like"/>
</dbReference>
<dbReference type="Proteomes" id="UP000075680">
    <property type="component" value="Unassembled WGS sequence"/>
</dbReference>
<dbReference type="EMBL" id="JRUE01000212">
    <property type="protein sequence ID" value="KXZ65960.1"/>
    <property type="molecule type" value="Genomic_DNA"/>
</dbReference>
<dbReference type="RefSeq" id="WP_061519374.1">
    <property type="nucleotide sequence ID" value="NZ_JRUE01000212.1"/>
</dbReference>
<gene>
    <name evidence="1" type="ORF">AVENLUH5627_02690</name>
</gene>
<dbReference type="AlphaFoldDB" id="A0A150HLD4"/>
<dbReference type="Pfam" id="PF11367">
    <property type="entry name" value="Tail_completion_gp17"/>
    <property type="match status" value="1"/>
</dbReference>